<evidence type="ECO:0000259" key="3">
    <source>
        <dbReference type="Pfam" id="PF13556"/>
    </source>
</evidence>
<gene>
    <name evidence="4" type="ORF">AEA09_11440</name>
</gene>
<dbReference type="PANTHER" id="PTHR33744:SF1">
    <property type="entry name" value="DNA-BINDING TRANSCRIPTIONAL ACTIVATOR ADER"/>
    <property type="match status" value="1"/>
</dbReference>
<organism evidence="4 5">
    <name type="scientific">Lysinibacillus contaminans</name>
    <dbReference type="NCBI Taxonomy" id="1293441"/>
    <lineage>
        <taxon>Bacteria</taxon>
        <taxon>Bacillati</taxon>
        <taxon>Bacillota</taxon>
        <taxon>Bacilli</taxon>
        <taxon>Bacillales</taxon>
        <taxon>Bacillaceae</taxon>
        <taxon>Lysinibacillus</taxon>
    </lineage>
</organism>
<evidence type="ECO:0000313" key="5">
    <source>
        <dbReference type="Proteomes" id="UP000050668"/>
    </source>
</evidence>
<evidence type="ECO:0000256" key="1">
    <source>
        <dbReference type="SAM" id="Coils"/>
    </source>
</evidence>
<dbReference type="InterPro" id="IPR025736">
    <property type="entry name" value="PucR_C-HTH_dom"/>
</dbReference>
<protein>
    <recommendedName>
        <fullName evidence="6">PucR family transcriptional regulator</fullName>
    </recommendedName>
</protein>
<keyword evidence="1" id="KW-0175">Coiled coil</keyword>
<dbReference type="EMBL" id="LGRV01000003">
    <property type="protein sequence ID" value="KOS69096.1"/>
    <property type="molecule type" value="Genomic_DNA"/>
</dbReference>
<dbReference type="Pfam" id="PF07905">
    <property type="entry name" value="PucR"/>
    <property type="match status" value="1"/>
</dbReference>
<dbReference type="Pfam" id="PF13556">
    <property type="entry name" value="HTH_30"/>
    <property type="match status" value="1"/>
</dbReference>
<feature type="domain" description="PucR C-terminal helix-turn-helix" evidence="3">
    <location>
        <begin position="454"/>
        <end position="511"/>
    </location>
</feature>
<feature type="coiled-coil region" evidence="1">
    <location>
        <begin position="347"/>
        <end position="374"/>
    </location>
</feature>
<evidence type="ECO:0000313" key="4">
    <source>
        <dbReference type="EMBL" id="KOS69096.1"/>
    </source>
</evidence>
<dbReference type="InterPro" id="IPR042070">
    <property type="entry name" value="PucR_C-HTH_sf"/>
</dbReference>
<comment type="caution">
    <text evidence="4">The sequence shown here is derived from an EMBL/GenBank/DDBJ whole genome shotgun (WGS) entry which is preliminary data.</text>
</comment>
<reference evidence="5" key="1">
    <citation type="submission" date="2015-07" db="EMBL/GenBank/DDBJ databases">
        <title>Fjat-14205 dsm 2895.</title>
        <authorList>
            <person name="Liu B."/>
            <person name="Wang J."/>
            <person name="Zhu Y."/>
            <person name="Liu G."/>
            <person name="Chen Q."/>
            <person name="Chen Z."/>
            <person name="Lan J."/>
            <person name="Che J."/>
            <person name="Ge C."/>
            <person name="Shi H."/>
            <person name="Pan Z."/>
            <person name="Liu X."/>
        </authorList>
    </citation>
    <scope>NUCLEOTIDE SEQUENCE [LARGE SCALE GENOMIC DNA]</scope>
    <source>
        <strain evidence="5">DSM 25560</strain>
    </source>
</reference>
<dbReference type="InterPro" id="IPR012914">
    <property type="entry name" value="PucR_dom"/>
</dbReference>
<sequence length="522" mass="61413">MNGFSLTVADAMTKKLFSSASLIAGAKGQLNVIKWVHIVENMDTVKLLKGNELILTTGIHLKENDECFKQFIHQLIASKAAGLCIELGSSIQKIPEFIQQMATDYQFPLIIFQKEVAFVEITQEIHSILINQQYGMIKNLENYAQQINKYTLTANNYEQILMHLYKHLGLQVIFTFNGQKPIFIPNIHQDKYEMMQKESNLEYTEKHFIRCDVNILNQCYGEVCLFSPQRVINEYDVLILDRTVIALSQYLLRDLYIEEKKGMENREILENWLNGVPNIEELTLFIQDHHPNIPAHHWIVMIHQIQKGKNSDLTYYKLFTRNVFEKFGFYPFIVEKNHQLIFILANLREQETYKNRIEQAIEQILDNNKKYAKLKISLAVGKYVINLQDVKNSFTTAKDTLQIRLRTQDFSYFYEDLHLHHLIFQLQKNPAIMEMVAEYINPLIEYDLKHNSKLVETLKVYLQTNGLKKETSERLFIVRQTLYHRLEKIEQLLGHDFMKPEKRLALELMLVANEWSLFEHST</sequence>
<dbReference type="Gene3D" id="1.10.10.2840">
    <property type="entry name" value="PucR C-terminal helix-turn-helix domain"/>
    <property type="match status" value="1"/>
</dbReference>
<accession>A0ABR5K2J4</accession>
<evidence type="ECO:0008006" key="6">
    <source>
        <dbReference type="Google" id="ProtNLM"/>
    </source>
</evidence>
<proteinExistence type="predicted"/>
<dbReference type="Proteomes" id="UP000050668">
    <property type="component" value="Unassembled WGS sequence"/>
</dbReference>
<dbReference type="RefSeq" id="WP_053583958.1">
    <property type="nucleotide sequence ID" value="NZ_LGRV01000003.1"/>
</dbReference>
<evidence type="ECO:0000259" key="2">
    <source>
        <dbReference type="Pfam" id="PF07905"/>
    </source>
</evidence>
<dbReference type="InterPro" id="IPR051448">
    <property type="entry name" value="CdaR-like_regulators"/>
</dbReference>
<feature type="domain" description="Purine catabolism PurC-like" evidence="2">
    <location>
        <begin position="12"/>
        <end position="128"/>
    </location>
</feature>
<name>A0ABR5K2J4_9BACI</name>
<dbReference type="PANTHER" id="PTHR33744">
    <property type="entry name" value="CARBOHYDRATE DIACID REGULATOR"/>
    <property type="match status" value="1"/>
</dbReference>
<keyword evidence="5" id="KW-1185">Reference proteome</keyword>